<evidence type="ECO:0000256" key="1">
    <source>
        <dbReference type="SAM" id="MobiDB-lite"/>
    </source>
</evidence>
<dbReference type="AlphaFoldDB" id="A0A822YW43"/>
<feature type="region of interest" description="Disordered" evidence="1">
    <location>
        <begin position="130"/>
        <end position="158"/>
    </location>
</feature>
<sequence length="158" mass="18003">MNGLITKPFISYVDLKKEAMKDLEASNVDPEMVVTATQNQINHRRPRCIKSQLEDMDCANAANRRLSGYREGTPVDRTRTSLRQQMMVEYKETVGREEEVIEKIISSGAGTGGEELLQRAVQEHGRGRFLRHQNTQNQRETGHSRTDLTNRFNIGWAG</sequence>
<dbReference type="EMBL" id="DUZY01000004">
    <property type="protein sequence ID" value="DAD35589.1"/>
    <property type="molecule type" value="Genomic_DNA"/>
</dbReference>
<proteinExistence type="predicted"/>
<name>A0A822YW43_NELNU</name>
<comment type="caution">
    <text evidence="2">The sequence shown here is derived from an EMBL/GenBank/DDBJ whole genome shotgun (WGS) entry which is preliminary data.</text>
</comment>
<evidence type="ECO:0000313" key="2">
    <source>
        <dbReference type="EMBL" id="DAD35589.1"/>
    </source>
</evidence>
<protein>
    <submittedName>
        <fullName evidence="2">Uncharacterized protein</fullName>
    </submittedName>
</protein>
<gene>
    <name evidence="2" type="ORF">HUJ06_006229</name>
</gene>
<accession>A0A822YW43</accession>
<evidence type="ECO:0000313" key="3">
    <source>
        <dbReference type="Proteomes" id="UP000607653"/>
    </source>
</evidence>
<organism evidence="2 3">
    <name type="scientific">Nelumbo nucifera</name>
    <name type="common">Sacred lotus</name>
    <dbReference type="NCBI Taxonomy" id="4432"/>
    <lineage>
        <taxon>Eukaryota</taxon>
        <taxon>Viridiplantae</taxon>
        <taxon>Streptophyta</taxon>
        <taxon>Embryophyta</taxon>
        <taxon>Tracheophyta</taxon>
        <taxon>Spermatophyta</taxon>
        <taxon>Magnoliopsida</taxon>
        <taxon>Proteales</taxon>
        <taxon>Nelumbonaceae</taxon>
        <taxon>Nelumbo</taxon>
    </lineage>
</organism>
<dbReference type="Proteomes" id="UP000607653">
    <property type="component" value="Unassembled WGS sequence"/>
</dbReference>
<reference evidence="2 3" key="1">
    <citation type="journal article" date="2020" name="Mol. Biol. Evol.">
        <title>Distinct Expression and Methylation Patterns for Genes with Different Fates following a Single Whole-Genome Duplication in Flowering Plants.</title>
        <authorList>
            <person name="Shi T."/>
            <person name="Rahmani R.S."/>
            <person name="Gugger P.F."/>
            <person name="Wang M."/>
            <person name="Li H."/>
            <person name="Zhang Y."/>
            <person name="Li Z."/>
            <person name="Wang Q."/>
            <person name="Van de Peer Y."/>
            <person name="Marchal K."/>
            <person name="Chen J."/>
        </authorList>
    </citation>
    <scope>NUCLEOTIDE SEQUENCE [LARGE SCALE GENOMIC DNA]</scope>
    <source>
        <tissue evidence="2">Leaf</tissue>
    </source>
</reference>
<keyword evidence="3" id="KW-1185">Reference proteome</keyword>